<evidence type="ECO:0000313" key="10">
    <source>
        <dbReference type="EMBL" id="ASQ41195.1"/>
    </source>
</evidence>
<sequence length="292" mass="32062">MKYKACQKCADSVGAVNVIGNIMMILIKGYMGVVGRSTGLIADAIHSSADLLATIIMIIGLRISDRDEDEDYPYGYGKAEYIVAIIIYFFLFAVGTYIVYHGARAIIMGYQIRPCLSAAWGAIFSIAINELMFRQSVCAGTQINSPSMVAKAWESRSDVYSSIAVLVGIVGAKMGFHFMDPLAAIMVGFIILKICVEMVVESSSQLMDRIPEEEDMDDVRKVLSKLKGIGEIKDIIGREIGRILEFEIALYVPAEITVAEGEEIKAKARNAIMNSTSRKTNVKVKLYANNLV</sequence>
<evidence type="ECO:0000256" key="5">
    <source>
        <dbReference type="ARBA" id="ARBA00022989"/>
    </source>
</evidence>
<dbReference type="InterPro" id="IPR050291">
    <property type="entry name" value="CDF_Transporter"/>
</dbReference>
<comment type="subcellular location">
    <subcellularLocation>
        <location evidence="1">Membrane</location>
        <topology evidence="1">Multi-pass membrane protein</topology>
    </subcellularLocation>
</comment>
<feature type="domain" description="Cation efflux protein transmembrane" evidence="8">
    <location>
        <begin position="17"/>
        <end position="207"/>
    </location>
</feature>
<dbReference type="Pfam" id="PF16916">
    <property type="entry name" value="ZT_dimer"/>
    <property type="match status" value="1"/>
</dbReference>
<feature type="transmembrane region" description="Helical" evidence="7">
    <location>
        <begin position="182"/>
        <end position="200"/>
    </location>
</feature>
<keyword evidence="6 7" id="KW-0472">Membrane</keyword>
<protein>
    <submittedName>
        <fullName evidence="10">Magnetosome protein MamB</fullName>
    </submittedName>
</protein>
<dbReference type="Gene3D" id="1.20.1510.10">
    <property type="entry name" value="Cation efflux protein transmembrane domain"/>
    <property type="match status" value="1"/>
</dbReference>
<evidence type="ECO:0000256" key="1">
    <source>
        <dbReference type="ARBA" id="ARBA00004141"/>
    </source>
</evidence>
<evidence type="ECO:0000256" key="3">
    <source>
        <dbReference type="ARBA" id="ARBA00022448"/>
    </source>
</evidence>
<organism evidence="10">
    <name type="scientific">Candidatus Magnetananas rongchengensis</name>
    <dbReference type="NCBI Taxonomy" id="1463558"/>
    <lineage>
        <taxon>Bacteria</taxon>
        <taxon>Pseudomonadati</taxon>
        <taxon>Thermodesulfobacteriota</taxon>
        <taxon>Desulfobacteria</taxon>
        <taxon>Desulfobacterales</taxon>
        <taxon>Desulfobacteraceae</taxon>
        <taxon>Candidatus Magnetananas</taxon>
    </lineage>
</organism>
<dbReference type="GO" id="GO:0008324">
    <property type="term" value="F:monoatomic cation transmembrane transporter activity"/>
    <property type="evidence" value="ECO:0007669"/>
    <property type="project" value="InterPro"/>
</dbReference>
<dbReference type="Gene3D" id="3.30.70.1350">
    <property type="entry name" value="Cation efflux protein, cytoplasmic domain"/>
    <property type="match status" value="1"/>
</dbReference>
<dbReference type="InterPro" id="IPR002524">
    <property type="entry name" value="Cation_efflux"/>
</dbReference>
<evidence type="ECO:0000256" key="4">
    <source>
        <dbReference type="ARBA" id="ARBA00022692"/>
    </source>
</evidence>
<feature type="transmembrane region" description="Helical" evidence="7">
    <location>
        <begin position="159"/>
        <end position="176"/>
    </location>
</feature>
<dbReference type="PANTHER" id="PTHR43840">
    <property type="entry name" value="MITOCHONDRIAL METAL TRANSPORTER 1-RELATED"/>
    <property type="match status" value="1"/>
</dbReference>
<dbReference type="FunFam" id="1.20.1510.10:FF:000006">
    <property type="entry name" value="Divalent cation efflux transporter"/>
    <property type="match status" value="1"/>
</dbReference>
<keyword evidence="4 7" id="KW-0812">Transmembrane</keyword>
<dbReference type="SUPFAM" id="SSF161111">
    <property type="entry name" value="Cation efflux protein transmembrane domain-like"/>
    <property type="match status" value="1"/>
</dbReference>
<name>A0A3S6J254_9BACT</name>
<dbReference type="NCBIfam" id="TIGR01297">
    <property type="entry name" value="CDF"/>
    <property type="match status" value="1"/>
</dbReference>
<proteinExistence type="inferred from homology"/>
<dbReference type="GO" id="GO:0016020">
    <property type="term" value="C:membrane"/>
    <property type="evidence" value="ECO:0007669"/>
    <property type="project" value="UniProtKB-SubCell"/>
</dbReference>
<dbReference type="EMBL" id="KY084568">
    <property type="protein sequence ID" value="ASQ41195.1"/>
    <property type="molecule type" value="Genomic_DNA"/>
</dbReference>
<dbReference type="InterPro" id="IPR027469">
    <property type="entry name" value="Cation_efflux_TMD_sf"/>
</dbReference>
<reference evidence="10" key="1">
    <citation type="submission" date="2016-11" db="EMBL/GenBank/DDBJ databases">
        <title>Region harboring genes involved in magnetosome formation of Candidatus Magnetananas rongchenensis.</title>
        <authorList>
            <person name="Wang M."/>
            <person name="Chen Y.-R."/>
            <person name="Zhang W."/>
            <person name="Pan H."/>
            <person name="Xiao T."/>
            <person name="Wu L.-F."/>
        </authorList>
    </citation>
    <scope>NUCLEOTIDE SEQUENCE</scope>
</reference>
<dbReference type="Pfam" id="PF01545">
    <property type="entry name" value="Cation_efflux"/>
    <property type="match status" value="1"/>
</dbReference>
<dbReference type="InterPro" id="IPR027470">
    <property type="entry name" value="Cation_efflux_CTD"/>
</dbReference>
<gene>
    <name evidence="10" type="primary">mamB</name>
</gene>
<feature type="domain" description="Cation efflux protein cytoplasmic" evidence="9">
    <location>
        <begin position="211"/>
        <end position="278"/>
    </location>
</feature>
<dbReference type="SUPFAM" id="SSF160240">
    <property type="entry name" value="Cation efflux protein cytoplasmic domain-like"/>
    <property type="match status" value="1"/>
</dbReference>
<dbReference type="AlphaFoldDB" id="A0A3S6J254"/>
<evidence type="ECO:0000256" key="2">
    <source>
        <dbReference type="ARBA" id="ARBA00008114"/>
    </source>
</evidence>
<evidence type="ECO:0000259" key="9">
    <source>
        <dbReference type="Pfam" id="PF16916"/>
    </source>
</evidence>
<dbReference type="PANTHER" id="PTHR43840:SF15">
    <property type="entry name" value="MITOCHONDRIAL METAL TRANSPORTER 1-RELATED"/>
    <property type="match status" value="1"/>
</dbReference>
<keyword evidence="3" id="KW-0813">Transport</keyword>
<accession>A0A3S6J254</accession>
<dbReference type="InterPro" id="IPR036837">
    <property type="entry name" value="Cation_efflux_CTD_sf"/>
</dbReference>
<dbReference type="InterPro" id="IPR058533">
    <property type="entry name" value="Cation_efflux_TM"/>
</dbReference>
<evidence type="ECO:0000256" key="7">
    <source>
        <dbReference type="SAM" id="Phobius"/>
    </source>
</evidence>
<evidence type="ECO:0000259" key="8">
    <source>
        <dbReference type="Pfam" id="PF01545"/>
    </source>
</evidence>
<comment type="similarity">
    <text evidence="2">Belongs to the cation diffusion facilitator (CDF) transporter (TC 2.A.4) family.</text>
</comment>
<keyword evidence="5 7" id="KW-1133">Transmembrane helix</keyword>
<feature type="transmembrane region" description="Helical" evidence="7">
    <location>
        <begin position="12"/>
        <end position="33"/>
    </location>
</feature>
<evidence type="ECO:0000256" key="6">
    <source>
        <dbReference type="ARBA" id="ARBA00023136"/>
    </source>
</evidence>
<feature type="transmembrane region" description="Helical" evidence="7">
    <location>
        <begin position="81"/>
        <end position="100"/>
    </location>
</feature>